<organism evidence="1 2">
    <name type="scientific">Bordetella genomosp. 9</name>
    <dbReference type="NCBI Taxonomy" id="1416803"/>
    <lineage>
        <taxon>Bacteria</taxon>
        <taxon>Pseudomonadati</taxon>
        <taxon>Pseudomonadota</taxon>
        <taxon>Betaproteobacteria</taxon>
        <taxon>Burkholderiales</taxon>
        <taxon>Alcaligenaceae</taxon>
        <taxon>Bordetella</taxon>
    </lineage>
</organism>
<evidence type="ECO:0000313" key="1">
    <source>
        <dbReference type="EMBL" id="ARP88832.1"/>
    </source>
</evidence>
<sequence>MLAACTPTYNWREVAIADGAATATFPARVQTDTREIALENQSLRFSLTSARAGDAVFAVGYAPLPPALAADAAGQRRLAAALIRSLHQNLGVQPPEPLPGDGQDIEIHGKAGGHSVWALGRVWVRQGLLVEVVATGSEQGLPAEPAREFVHSLRFNAP</sequence>
<reference evidence="1 2" key="1">
    <citation type="submission" date="2017-05" db="EMBL/GenBank/DDBJ databases">
        <title>Complete and WGS of Bordetella genogroups.</title>
        <authorList>
            <person name="Spilker T."/>
            <person name="LiPuma J."/>
        </authorList>
    </citation>
    <scope>NUCLEOTIDE SEQUENCE [LARGE SCALE GENOMIC DNA]</scope>
    <source>
        <strain evidence="1 2">AU17164</strain>
    </source>
</reference>
<keyword evidence="2" id="KW-1185">Reference proteome</keyword>
<dbReference type="AlphaFoldDB" id="A0A1W6Z645"/>
<accession>A0A1W6Z645</accession>
<dbReference type="Proteomes" id="UP000194139">
    <property type="component" value="Chromosome"/>
</dbReference>
<protein>
    <recommendedName>
        <fullName evidence="3">DUF1795 domain-containing protein</fullName>
    </recommendedName>
</protein>
<gene>
    <name evidence="1" type="ORF">CAL13_18860</name>
</gene>
<evidence type="ECO:0008006" key="3">
    <source>
        <dbReference type="Google" id="ProtNLM"/>
    </source>
</evidence>
<name>A0A1W6Z645_9BORD</name>
<proteinExistence type="predicted"/>
<evidence type="ECO:0000313" key="2">
    <source>
        <dbReference type="Proteomes" id="UP000194139"/>
    </source>
</evidence>
<dbReference type="EMBL" id="CP021109">
    <property type="protein sequence ID" value="ARP88832.1"/>
    <property type="molecule type" value="Genomic_DNA"/>
</dbReference>